<proteinExistence type="evidence at transcript level"/>
<evidence type="ECO:0000313" key="1">
    <source>
        <dbReference type="EMBL" id="ACL52647.1"/>
    </source>
</evidence>
<name>B7ZXJ8_MAIZE</name>
<protein>
    <submittedName>
        <fullName evidence="1">Uncharacterized protein</fullName>
    </submittedName>
</protein>
<dbReference type="EMBL" id="BT054040">
    <property type="protein sequence ID" value="ACL52647.1"/>
    <property type="molecule type" value="mRNA"/>
</dbReference>
<sequence>MAAKRRTGNVIVKVCACSPAALDKRLSCPLLHALSYGQHVSVRQDRKSPASSFSKRNFTPAGKAGVAEMYACIWMIRRLEITWFSCPPCSSRTRPPLAGVLQLNHFLPQPPELPVRPRPRSQTR</sequence>
<reference evidence="1" key="1">
    <citation type="journal article" date="2009" name="PLoS Genet.">
        <title>Sequencing, mapping, and analysis of 27,455 maize full-length cDNAs.</title>
        <authorList>
            <person name="Soderlund C."/>
            <person name="Descour A."/>
            <person name="Kudrna D."/>
            <person name="Bomhoff M."/>
            <person name="Boyd L."/>
            <person name="Currie J."/>
            <person name="Angelova A."/>
            <person name="Collura K."/>
            <person name="Wissotski M."/>
            <person name="Ashley E."/>
            <person name="Morrow D."/>
            <person name="Fernandes J."/>
            <person name="Walbot V."/>
            <person name="Yu Y."/>
        </authorList>
    </citation>
    <scope>NUCLEOTIDE SEQUENCE</scope>
    <source>
        <strain evidence="1">B73</strain>
    </source>
</reference>
<dbReference type="AlphaFoldDB" id="B7ZXJ8"/>
<accession>B7ZXJ8</accession>
<organism evidence="1">
    <name type="scientific">Zea mays</name>
    <name type="common">Maize</name>
    <dbReference type="NCBI Taxonomy" id="4577"/>
    <lineage>
        <taxon>Eukaryota</taxon>
        <taxon>Viridiplantae</taxon>
        <taxon>Streptophyta</taxon>
        <taxon>Embryophyta</taxon>
        <taxon>Tracheophyta</taxon>
        <taxon>Spermatophyta</taxon>
        <taxon>Magnoliopsida</taxon>
        <taxon>Liliopsida</taxon>
        <taxon>Poales</taxon>
        <taxon>Poaceae</taxon>
        <taxon>PACMAD clade</taxon>
        <taxon>Panicoideae</taxon>
        <taxon>Andropogonodae</taxon>
        <taxon>Andropogoneae</taxon>
        <taxon>Tripsacinae</taxon>
        <taxon>Zea</taxon>
    </lineage>
</organism>
<reference evidence="1" key="2">
    <citation type="submission" date="2012-06" db="EMBL/GenBank/DDBJ databases">
        <authorList>
            <person name="Yu Y."/>
            <person name="Currie J."/>
            <person name="Lomeli R."/>
            <person name="Angelova A."/>
            <person name="Collura K."/>
            <person name="Wissotski M."/>
            <person name="Campos D."/>
            <person name="Kudrna D."/>
            <person name="Golser W."/>
            <person name="Ashely E."/>
            <person name="Descour A."/>
            <person name="Fernandes J."/>
            <person name="Soderlund C."/>
            <person name="Walbot V."/>
        </authorList>
    </citation>
    <scope>NUCLEOTIDE SEQUENCE</scope>
    <source>
        <strain evidence="1">B73</strain>
    </source>
</reference>